<dbReference type="KEGG" id="abo:ABO_2695"/>
<sequence>MRATVNKQPQARHEGDRIGEGPTLSDGTDNVAYSALLLVDDHGPRWLTAIAAHRLDTNNHNNSDKQEEAA</sequence>
<organism evidence="2 3">
    <name type="scientific">Alcanivorax borkumensis (strain ATCC 700651 / DSM 11573 / NCIMB 13689 / SK2)</name>
    <dbReference type="NCBI Taxonomy" id="393595"/>
    <lineage>
        <taxon>Bacteria</taxon>
        <taxon>Pseudomonadati</taxon>
        <taxon>Pseudomonadota</taxon>
        <taxon>Gammaproteobacteria</taxon>
        <taxon>Oceanospirillales</taxon>
        <taxon>Alcanivoracaceae</taxon>
        <taxon>Alcanivorax</taxon>
    </lineage>
</organism>
<gene>
    <name evidence="2" type="ordered locus">ABO_2695</name>
</gene>
<proteinExistence type="predicted"/>
<dbReference type="EMBL" id="AM286690">
    <property type="protein sequence ID" value="CAL18143.1"/>
    <property type="molecule type" value="Genomic_DNA"/>
</dbReference>
<dbReference type="STRING" id="393595.ABO_2695"/>
<protein>
    <submittedName>
        <fullName evidence="2">Uncharacterized protein</fullName>
    </submittedName>
</protein>
<keyword evidence="3" id="KW-1185">Reference proteome</keyword>
<reference evidence="2 3" key="1">
    <citation type="journal article" date="2006" name="Nat. Biotechnol.">
        <title>Genome sequence of the ubiquitous hydrocarbon-degrading marine bacterium Alcanivorax borkumensis.</title>
        <authorList>
            <person name="Schneiker S."/>
            <person name="Martins dos Santos V.A.P."/>
            <person name="Bartels D."/>
            <person name="Bekel T."/>
            <person name="Brecht M."/>
            <person name="Buhrmester J."/>
            <person name="Chernikova T.N."/>
            <person name="Denaro R."/>
            <person name="Ferrer M."/>
            <person name="Gertler C."/>
            <person name="Goesmann A."/>
            <person name="Golyshina O.V."/>
            <person name="Kaminski F."/>
            <person name="Khachane A.N."/>
            <person name="Lang S."/>
            <person name="Linke B."/>
            <person name="McHardy A.C."/>
            <person name="Meyer F."/>
            <person name="Nechitaylo T."/>
            <person name="Puehler A."/>
            <person name="Regenhardt D."/>
            <person name="Rupp O."/>
            <person name="Sabirova J.S."/>
            <person name="Selbitschka W."/>
            <person name="Yakimov M.M."/>
            <person name="Timmis K.N."/>
            <person name="Vorhoelter F.-J."/>
            <person name="Weidner S."/>
            <person name="Kaiser O."/>
            <person name="Golyshin P.N."/>
        </authorList>
    </citation>
    <scope>NUCLEOTIDE SEQUENCE [LARGE SCALE GENOMIC DNA]</scope>
    <source>
        <strain evidence="3">ATCC 700651 / DSM 11573 / NCIMB 13689 / SK2</strain>
    </source>
</reference>
<evidence type="ECO:0000313" key="2">
    <source>
        <dbReference type="EMBL" id="CAL18143.1"/>
    </source>
</evidence>
<accession>Q0VL05</accession>
<dbReference type="HOGENOM" id="CLU_2748772_0_0_6"/>
<dbReference type="AlphaFoldDB" id="Q0VL05"/>
<evidence type="ECO:0000313" key="3">
    <source>
        <dbReference type="Proteomes" id="UP000008871"/>
    </source>
</evidence>
<feature type="region of interest" description="Disordered" evidence="1">
    <location>
        <begin position="1"/>
        <end position="27"/>
    </location>
</feature>
<dbReference type="RefSeq" id="WP_011589966.1">
    <property type="nucleotide sequence ID" value="NC_008260.1"/>
</dbReference>
<dbReference type="OrthoDB" id="6079239at2"/>
<dbReference type="Proteomes" id="UP000008871">
    <property type="component" value="Chromosome"/>
</dbReference>
<name>Q0VL05_ALCBS</name>
<evidence type="ECO:0000256" key="1">
    <source>
        <dbReference type="SAM" id="MobiDB-lite"/>
    </source>
</evidence>